<proteinExistence type="predicted"/>
<evidence type="ECO:0000313" key="1">
    <source>
        <dbReference type="EMBL" id="MPC19387.1"/>
    </source>
</evidence>
<dbReference type="AlphaFoldDB" id="A0A5B7DDU1"/>
<accession>A0A5B7DDU1</accession>
<dbReference type="EMBL" id="VSRR010000765">
    <property type="protein sequence ID" value="MPC19387.1"/>
    <property type="molecule type" value="Genomic_DNA"/>
</dbReference>
<comment type="caution">
    <text evidence="1">The sequence shown here is derived from an EMBL/GenBank/DDBJ whole genome shotgun (WGS) entry which is preliminary data.</text>
</comment>
<dbReference type="Proteomes" id="UP000324222">
    <property type="component" value="Unassembled WGS sequence"/>
</dbReference>
<sequence length="97" mass="10883">MLSITYSCVSHIAYTEKVAERESSRPGCVGNVLVLQDCGSAWCQSTVHEGRLQRAAKKKLLINVTLRHDMTRHSDSTSRRFYISTREVSTLSVLVLV</sequence>
<organism evidence="1 2">
    <name type="scientific">Portunus trituberculatus</name>
    <name type="common">Swimming crab</name>
    <name type="synonym">Neptunus trituberculatus</name>
    <dbReference type="NCBI Taxonomy" id="210409"/>
    <lineage>
        <taxon>Eukaryota</taxon>
        <taxon>Metazoa</taxon>
        <taxon>Ecdysozoa</taxon>
        <taxon>Arthropoda</taxon>
        <taxon>Crustacea</taxon>
        <taxon>Multicrustacea</taxon>
        <taxon>Malacostraca</taxon>
        <taxon>Eumalacostraca</taxon>
        <taxon>Eucarida</taxon>
        <taxon>Decapoda</taxon>
        <taxon>Pleocyemata</taxon>
        <taxon>Brachyura</taxon>
        <taxon>Eubrachyura</taxon>
        <taxon>Portunoidea</taxon>
        <taxon>Portunidae</taxon>
        <taxon>Portuninae</taxon>
        <taxon>Portunus</taxon>
    </lineage>
</organism>
<gene>
    <name evidence="1" type="ORF">E2C01_012300</name>
</gene>
<keyword evidence="2" id="KW-1185">Reference proteome</keyword>
<evidence type="ECO:0000313" key="2">
    <source>
        <dbReference type="Proteomes" id="UP000324222"/>
    </source>
</evidence>
<protein>
    <submittedName>
        <fullName evidence="1">Uncharacterized protein</fullName>
    </submittedName>
</protein>
<reference evidence="1 2" key="1">
    <citation type="submission" date="2019-05" db="EMBL/GenBank/DDBJ databases">
        <title>Another draft genome of Portunus trituberculatus and its Hox gene families provides insights of decapod evolution.</title>
        <authorList>
            <person name="Jeong J.-H."/>
            <person name="Song I."/>
            <person name="Kim S."/>
            <person name="Choi T."/>
            <person name="Kim D."/>
            <person name="Ryu S."/>
            <person name="Kim W."/>
        </authorList>
    </citation>
    <scope>NUCLEOTIDE SEQUENCE [LARGE SCALE GENOMIC DNA]</scope>
    <source>
        <tissue evidence="1">Muscle</tissue>
    </source>
</reference>
<name>A0A5B7DDU1_PORTR</name>